<dbReference type="PANTHER" id="PTHR13504">
    <property type="entry name" value="FIDO DOMAIN-CONTAINING PROTEIN DDB_G0283145"/>
    <property type="match status" value="1"/>
</dbReference>
<dbReference type="EMBL" id="JACCAC010000001">
    <property type="protein sequence ID" value="NYG54725.1"/>
    <property type="molecule type" value="Genomic_DNA"/>
</dbReference>
<dbReference type="InterPro" id="IPR040198">
    <property type="entry name" value="Fido_containing"/>
</dbReference>
<dbReference type="SUPFAM" id="SSF140931">
    <property type="entry name" value="Fic-like"/>
    <property type="match status" value="1"/>
</dbReference>
<reference evidence="4 5" key="1">
    <citation type="submission" date="2020-07" db="EMBL/GenBank/DDBJ databases">
        <title>Sequencing the genomes of 1000 actinobacteria strains.</title>
        <authorList>
            <person name="Klenk H.-P."/>
        </authorList>
    </citation>
    <scope>NUCLEOTIDE SEQUENCE [LARGE SCALE GENOMIC DNA]</scope>
    <source>
        <strain evidence="4 5">DSM 24552</strain>
    </source>
</reference>
<evidence type="ECO:0000256" key="1">
    <source>
        <dbReference type="PIRSR" id="PIRSR640198-1"/>
    </source>
</evidence>
<dbReference type="InterPro" id="IPR025758">
    <property type="entry name" value="Fic/DOC_N"/>
</dbReference>
<dbReference type="InterPro" id="IPR036597">
    <property type="entry name" value="Fido-like_dom_sf"/>
</dbReference>
<dbReference type="Proteomes" id="UP000544110">
    <property type="component" value="Unassembled WGS sequence"/>
</dbReference>
<dbReference type="Gene3D" id="1.10.3290.10">
    <property type="entry name" value="Fido-like domain"/>
    <property type="match status" value="1"/>
</dbReference>
<name>A0A7Y9RVJ7_9ACTN</name>
<keyword evidence="2" id="KW-0547">Nucleotide-binding</keyword>
<evidence type="ECO:0000313" key="5">
    <source>
        <dbReference type="Proteomes" id="UP000544110"/>
    </source>
</evidence>
<dbReference type="RefSeq" id="WP_179517293.1">
    <property type="nucleotide sequence ID" value="NZ_JACCAC010000001.1"/>
</dbReference>
<gene>
    <name evidence="4" type="ORF">BJ989_001029</name>
</gene>
<dbReference type="Pfam" id="PF02661">
    <property type="entry name" value="Fic"/>
    <property type="match status" value="1"/>
</dbReference>
<keyword evidence="2" id="KW-0067">ATP-binding</keyword>
<feature type="binding site" evidence="2">
    <location>
        <begin position="236"/>
        <end position="243"/>
    </location>
    <ligand>
        <name>ATP</name>
        <dbReference type="ChEBI" id="CHEBI:30616"/>
    </ligand>
</feature>
<comment type="caution">
    <text evidence="4">The sequence shown here is derived from an EMBL/GenBank/DDBJ whole genome shotgun (WGS) entry which is preliminary data.</text>
</comment>
<dbReference type="InterPro" id="IPR003812">
    <property type="entry name" value="Fido"/>
</dbReference>
<organism evidence="4 5">
    <name type="scientific">Nocardioides perillae</name>
    <dbReference type="NCBI Taxonomy" id="1119534"/>
    <lineage>
        <taxon>Bacteria</taxon>
        <taxon>Bacillati</taxon>
        <taxon>Actinomycetota</taxon>
        <taxon>Actinomycetes</taxon>
        <taxon>Propionibacteriales</taxon>
        <taxon>Nocardioidaceae</taxon>
        <taxon>Nocardioides</taxon>
    </lineage>
</organism>
<feature type="domain" description="Fido" evidence="3">
    <location>
        <begin position="136"/>
        <end position="296"/>
    </location>
</feature>
<proteinExistence type="predicted"/>
<protein>
    <submittedName>
        <fullName evidence="4">Fic family protein</fullName>
    </submittedName>
</protein>
<feature type="active site" evidence="1">
    <location>
        <position position="232"/>
    </location>
</feature>
<evidence type="ECO:0000256" key="2">
    <source>
        <dbReference type="PIRSR" id="PIRSR640198-2"/>
    </source>
</evidence>
<dbReference type="PROSITE" id="PS51459">
    <property type="entry name" value="FIDO"/>
    <property type="match status" value="1"/>
</dbReference>
<dbReference type="Pfam" id="PF13784">
    <property type="entry name" value="Fic_N"/>
    <property type="match status" value="1"/>
</dbReference>
<dbReference type="AlphaFoldDB" id="A0A7Y9RVJ7"/>
<keyword evidence="5" id="KW-1185">Reference proteome</keyword>
<feature type="binding site" evidence="2">
    <location>
        <begin position="274"/>
        <end position="275"/>
    </location>
    <ligand>
        <name>ATP</name>
        <dbReference type="ChEBI" id="CHEBI:30616"/>
    </ligand>
</feature>
<dbReference type="GO" id="GO:0005524">
    <property type="term" value="F:ATP binding"/>
    <property type="evidence" value="ECO:0007669"/>
    <property type="project" value="UniProtKB-KW"/>
</dbReference>
<evidence type="ECO:0000259" key="3">
    <source>
        <dbReference type="PROSITE" id="PS51459"/>
    </source>
</evidence>
<sequence length="400" mass="43211">MDVAMFGNGSTGLLVPIEGHDPRRGPWRHHAFVPEPLSTSMPALAPQTYLGVANARAALAALDSTARQLPNPTLLRRPTLRREAQSTSALEGTYAPLSAVLTADEDAPPSTDLREILNYVAVATQAFAATAEGRPLNLSGLCNLQATLVAGTPGESTSSGDVRDIPVVIGRRADATPDQLPVQAARFVPSPPGEQLRSDVQALVDWMQVDHRATIDPVVAAAMAHYQFETLHPFHDGNGRLGRLLIVVQLHAAGVLSEPTLTVSPWFESRRTEYYDHLLAVSAHGAWDAFVRFFAAGIAESAALTHRQMLALVRAQDELKDVVRRSPLRADTAHLVIDHAVANPVFTVRSVERDLGLSYGRANAVVAQLVELGVLECLDPNAYNRRFFAPQVHEVLLTVA</sequence>
<dbReference type="PANTHER" id="PTHR13504:SF38">
    <property type="entry name" value="FIDO DOMAIN-CONTAINING PROTEIN"/>
    <property type="match status" value="1"/>
</dbReference>
<evidence type="ECO:0000313" key="4">
    <source>
        <dbReference type="EMBL" id="NYG54725.1"/>
    </source>
</evidence>
<accession>A0A7Y9RVJ7</accession>